<evidence type="ECO:0000313" key="2">
    <source>
        <dbReference type="EMBL" id="JAR90630.1"/>
    </source>
</evidence>
<dbReference type="AlphaFoldDB" id="A0A147BIL8"/>
<feature type="region of interest" description="Disordered" evidence="1">
    <location>
        <begin position="1"/>
        <end position="23"/>
    </location>
</feature>
<protein>
    <submittedName>
        <fullName evidence="2">Uncharacterized protein</fullName>
    </submittedName>
</protein>
<reference evidence="2" key="1">
    <citation type="journal article" date="2018" name="PLoS Negl. Trop. Dis.">
        <title>Sialome diversity of ticks revealed by RNAseq of single tick salivary glands.</title>
        <authorList>
            <person name="Perner J."/>
            <person name="Kropackova S."/>
            <person name="Kopacek P."/>
            <person name="Ribeiro J.M."/>
        </authorList>
    </citation>
    <scope>NUCLEOTIDE SEQUENCE</scope>
    <source>
        <strain evidence="2">Siblings of single egg batch collected in Ceske Budejovice</strain>
        <tissue evidence="2">Salivary glands</tissue>
    </source>
</reference>
<name>A0A147BIL8_IXORI</name>
<sequence>TDDDGYTLMKRKRRSPISTGTAKSEKVLAVRQRLPTKALFMPRLRPDTLVADIGSFVSPPPDSTSVNVTKLLTKFDRYSSFHLAGENSMFDIMNRPNIWPDGYIFHQFFGRLDKSRVYVVESPAT</sequence>
<dbReference type="EMBL" id="GEGO01004774">
    <property type="protein sequence ID" value="JAR90630.1"/>
    <property type="molecule type" value="Transcribed_RNA"/>
</dbReference>
<accession>A0A147BIL8</accession>
<proteinExistence type="predicted"/>
<feature type="non-terminal residue" evidence="2">
    <location>
        <position position="1"/>
    </location>
</feature>
<evidence type="ECO:0000256" key="1">
    <source>
        <dbReference type="SAM" id="MobiDB-lite"/>
    </source>
</evidence>
<organism evidence="2">
    <name type="scientific">Ixodes ricinus</name>
    <name type="common">Common tick</name>
    <name type="synonym">Acarus ricinus</name>
    <dbReference type="NCBI Taxonomy" id="34613"/>
    <lineage>
        <taxon>Eukaryota</taxon>
        <taxon>Metazoa</taxon>
        <taxon>Ecdysozoa</taxon>
        <taxon>Arthropoda</taxon>
        <taxon>Chelicerata</taxon>
        <taxon>Arachnida</taxon>
        <taxon>Acari</taxon>
        <taxon>Parasitiformes</taxon>
        <taxon>Ixodida</taxon>
        <taxon>Ixodoidea</taxon>
        <taxon>Ixodidae</taxon>
        <taxon>Ixodinae</taxon>
        <taxon>Ixodes</taxon>
    </lineage>
</organism>